<dbReference type="PANTHER" id="PTHR30595">
    <property type="entry name" value="GLPR-RELATED TRANSCRIPTIONAL REPRESSOR"/>
    <property type="match status" value="1"/>
</dbReference>
<gene>
    <name evidence="2" type="ORF">KOFJCHGD_00009</name>
</gene>
<dbReference type="AlphaFoldDB" id="A0A7G9YIB0"/>
<dbReference type="InterPro" id="IPR007421">
    <property type="entry name" value="Schlafen_AlbA_2_dom"/>
</dbReference>
<proteinExistence type="predicted"/>
<dbReference type="Gene3D" id="3.30.565.60">
    <property type="match status" value="1"/>
</dbReference>
<name>A0A7G9YIB0_9EURY</name>
<dbReference type="Pfam" id="PF04326">
    <property type="entry name" value="SLFN_AlbA_2"/>
    <property type="match status" value="1"/>
</dbReference>
<evidence type="ECO:0000313" key="2">
    <source>
        <dbReference type="EMBL" id="QNO47744.1"/>
    </source>
</evidence>
<reference evidence="2" key="1">
    <citation type="submission" date="2020-06" db="EMBL/GenBank/DDBJ databases">
        <title>Unique genomic features of the anaerobic methanotrophic archaea.</title>
        <authorList>
            <person name="Chadwick G.L."/>
            <person name="Skennerton C.T."/>
            <person name="Laso-Perez R."/>
            <person name="Leu A.O."/>
            <person name="Speth D.R."/>
            <person name="Yu H."/>
            <person name="Morgan-Lang C."/>
            <person name="Hatzenpichler R."/>
            <person name="Goudeau D."/>
            <person name="Malmstrom R."/>
            <person name="Brazelton W.J."/>
            <person name="Woyke T."/>
            <person name="Hallam S.J."/>
            <person name="Tyson G.W."/>
            <person name="Wegener G."/>
            <person name="Boetius A."/>
            <person name="Orphan V."/>
        </authorList>
    </citation>
    <scope>NUCLEOTIDE SEQUENCE</scope>
</reference>
<dbReference type="InterPro" id="IPR038461">
    <property type="entry name" value="Schlafen_AlbA_2_dom_sf"/>
</dbReference>
<feature type="domain" description="Schlafen AlbA-2" evidence="1">
    <location>
        <begin position="2"/>
        <end position="96"/>
    </location>
</feature>
<dbReference type="PANTHER" id="PTHR30595:SF6">
    <property type="entry name" value="SCHLAFEN ALBA-2 DOMAIN-CONTAINING PROTEIN"/>
    <property type="match status" value="1"/>
</dbReference>
<organism evidence="2">
    <name type="scientific">Candidatus Methanogaster sp. ANME-2c ERB4</name>
    <dbReference type="NCBI Taxonomy" id="2759911"/>
    <lineage>
        <taxon>Archaea</taxon>
        <taxon>Methanobacteriati</taxon>
        <taxon>Methanobacteriota</taxon>
        <taxon>Stenosarchaea group</taxon>
        <taxon>Methanomicrobia</taxon>
        <taxon>Methanosarcinales</taxon>
        <taxon>ANME-2 cluster</taxon>
        <taxon>Candidatus Methanogasteraceae</taxon>
        <taxon>Candidatus Methanogaster</taxon>
    </lineage>
</organism>
<sequence>MEICAFANSDGGSLHIGISDSGDLEGLSKEDVNRLNQWISSTCSSKIAPPLFVKTEILICDGKRILIVYVPKGSNKPYAVNTTEFWVKSGADKRRATREELLRLMQSSGFLFADEIKIGAGIEDFDADYFKRFYEQYYTEKVEDIDVPLEKLLENLRLVKNGQLTLAGLLLFGRSPERVKPQFIIKATYYKGNDIYSNEYKDSETIDGRLIEQFEYGVSFIRRNLRGLQKNRNINAPPILEIPKEAFMEAVANAIVHRDYFINSPIFINIFKNRLELISPGILPNTITEDNMRYGVHIERNPTILSFLERDKKFRYSGRGSGVPRMIRLCRESDVKLDMVNDRDKQIFKVVFHRITDED</sequence>
<dbReference type="Pfam" id="PF13749">
    <property type="entry name" value="HATPase_c_4"/>
    <property type="match status" value="1"/>
</dbReference>
<evidence type="ECO:0000259" key="1">
    <source>
        <dbReference type="Pfam" id="PF04326"/>
    </source>
</evidence>
<accession>A0A7G9YIB0</accession>
<dbReference type="EMBL" id="MT631273">
    <property type="protein sequence ID" value="QNO47744.1"/>
    <property type="molecule type" value="Genomic_DNA"/>
</dbReference>
<protein>
    <recommendedName>
        <fullName evidence="1">Schlafen AlbA-2 domain-containing protein</fullName>
    </recommendedName>
</protein>
<dbReference type="Gene3D" id="3.30.950.30">
    <property type="entry name" value="Schlafen, AAA domain"/>
    <property type="match status" value="1"/>
</dbReference>
<dbReference type="InterPro" id="IPR038475">
    <property type="entry name" value="RecG_C_sf"/>
</dbReference>